<accession>A0AAD9HBP6</accession>
<feature type="region of interest" description="Disordered" evidence="1">
    <location>
        <begin position="1"/>
        <end position="20"/>
    </location>
</feature>
<evidence type="ECO:0000313" key="3">
    <source>
        <dbReference type="EMBL" id="KAK2024997.1"/>
    </source>
</evidence>
<keyword evidence="2" id="KW-0472">Membrane</keyword>
<gene>
    <name evidence="3" type="ORF">LX32DRAFT_77541</name>
</gene>
<comment type="caution">
    <text evidence="3">The sequence shown here is derived from an EMBL/GenBank/DDBJ whole genome shotgun (WGS) entry which is preliminary data.</text>
</comment>
<keyword evidence="2" id="KW-1133">Transmembrane helix</keyword>
<dbReference type="AlphaFoldDB" id="A0AAD9HBP6"/>
<dbReference type="EMBL" id="MU842948">
    <property type="protein sequence ID" value="KAK2024997.1"/>
    <property type="molecule type" value="Genomic_DNA"/>
</dbReference>
<organism evidence="3 4">
    <name type="scientific">Colletotrichum zoysiae</name>
    <dbReference type="NCBI Taxonomy" id="1216348"/>
    <lineage>
        <taxon>Eukaryota</taxon>
        <taxon>Fungi</taxon>
        <taxon>Dikarya</taxon>
        <taxon>Ascomycota</taxon>
        <taxon>Pezizomycotina</taxon>
        <taxon>Sordariomycetes</taxon>
        <taxon>Hypocreomycetidae</taxon>
        <taxon>Glomerellales</taxon>
        <taxon>Glomerellaceae</taxon>
        <taxon>Colletotrichum</taxon>
        <taxon>Colletotrichum graminicola species complex</taxon>
    </lineage>
</organism>
<evidence type="ECO:0000256" key="2">
    <source>
        <dbReference type="SAM" id="Phobius"/>
    </source>
</evidence>
<evidence type="ECO:0000256" key="1">
    <source>
        <dbReference type="SAM" id="MobiDB-lite"/>
    </source>
</evidence>
<keyword evidence="2" id="KW-0812">Transmembrane</keyword>
<name>A0AAD9HBP6_9PEZI</name>
<sequence>MQSVRRPTNDQQPLANIPPSRQSLRRCNAQTVLQVLLTLVSAVLALLCSALLTRQACRASFGKYTSGKRRLRSARSTLFGCHGPRLVFLIAGCSFPSGNPEPVAHWLPPTPTSSHPLPMSTPISYRRRPGLAAGQRAPPPAWDIALPSPLSGCVCRGLLVPIYRDRVHGPL</sequence>
<proteinExistence type="predicted"/>
<evidence type="ECO:0000313" key="4">
    <source>
        <dbReference type="Proteomes" id="UP001232148"/>
    </source>
</evidence>
<reference evidence="3" key="1">
    <citation type="submission" date="2021-06" db="EMBL/GenBank/DDBJ databases">
        <title>Comparative genomics, transcriptomics and evolutionary studies reveal genomic signatures of adaptation to plant cell wall in hemibiotrophic fungi.</title>
        <authorList>
            <consortium name="DOE Joint Genome Institute"/>
            <person name="Baroncelli R."/>
            <person name="Diaz J.F."/>
            <person name="Benocci T."/>
            <person name="Peng M."/>
            <person name="Battaglia E."/>
            <person name="Haridas S."/>
            <person name="Andreopoulos W."/>
            <person name="Labutti K."/>
            <person name="Pangilinan J."/>
            <person name="Floch G.L."/>
            <person name="Makela M.R."/>
            <person name="Henrissat B."/>
            <person name="Grigoriev I.V."/>
            <person name="Crouch J.A."/>
            <person name="De Vries R.P."/>
            <person name="Sukno S.A."/>
            <person name="Thon M.R."/>
        </authorList>
    </citation>
    <scope>NUCLEOTIDE SEQUENCE</scope>
    <source>
        <strain evidence="3">MAFF235873</strain>
    </source>
</reference>
<feature type="transmembrane region" description="Helical" evidence="2">
    <location>
        <begin position="31"/>
        <end position="52"/>
    </location>
</feature>
<dbReference type="Proteomes" id="UP001232148">
    <property type="component" value="Unassembled WGS sequence"/>
</dbReference>
<protein>
    <submittedName>
        <fullName evidence="3">Uncharacterized protein</fullName>
    </submittedName>
</protein>
<keyword evidence="4" id="KW-1185">Reference proteome</keyword>